<dbReference type="AlphaFoldDB" id="A0A060HLF2"/>
<feature type="transmembrane region" description="Helical" evidence="1">
    <location>
        <begin position="12"/>
        <end position="32"/>
    </location>
</feature>
<proteinExistence type="predicted"/>
<keyword evidence="3" id="KW-1185">Reference proteome</keyword>
<keyword evidence="1" id="KW-1133">Transmembrane helix</keyword>
<dbReference type="Proteomes" id="UP000027093">
    <property type="component" value="Chromosome"/>
</dbReference>
<evidence type="ECO:0000256" key="1">
    <source>
        <dbReference type="SAM" id="Phobius"/>
    </source>
</evidence>
<dbReference type="EMBL" id="CP007536">
    <property type="protein sequence ID" value="AIC14396.1"/>
    <property type="molecule type" value="Genomic_DNA"/>
</dbReference>
<gene>
    <name evidence="2" type="ORF">NVIE_002120</name>
</gene>
<keyword evidence="1" id="KW-0812">Transmembrane</keyword>
<protein>
    <submittedName>
        <fullName evidence="2">Uncharacterized protein</fullName>
    </submittedName>
</protein>
<accession>A0A060HLF2</accession>
<reference evidence="2 3" key="1">
    <citation type="journal article" date="2014" name="Int. J. Syst. Evol. Microbiol.">
        <title>Nitrososphaera viennensis gen. nov., sp. nov., an aerobic and mesophilic, ammonia-oxidizing archaeon from soil and a member of the archaeal phylum Thaumarchaeota.</title>
        <authorList>
            <person name="Stieglmeier M."/>
            <person name="Klingl A."/>
            <person name="Alves R.J."/>
            <person name="Rittmann S.K."/>
            <person name="Melcher M."/>
            <person name="Leisch N."/>
            <person name="Schleper C."/>
        </authorList>
    </citation>
    <scope>NUCLEOTIDE SEQUENCE [LARGE SCALE GENOMIC DNA]</scope>
    <source>
        <strain evidence="2">EN76</strain>
    </source>
</reference>
<evidence type="ECO:0000313" key="2">
    <source>
        <dbReference type="EMBL" id="AIC14396.1"/>
    </source>
</evidence>
<keyword evidence="1" id="KW-0472">Membrane</keyword>
<dbReference type="KEGG" id="nvn:NVIE_002120"/>
<organism evidence="2 3">
    <name type="scientific">Nitrososphaera viennensis EN76</name>
    <dbReference type="NCBI Taxonomy" id="926571"/>
    <lineage>
        <taxon>Archaea</taxon>
        <taxon>Nitrososphaerota</taxon>
        <taxon>Nitrososphaeria</taxon>
        <taxon>Nitrososphaerales</taxon>
        <taxon>Nitrososphaeraceae</taxon>
        <taxon>Nitrososphaera</taxon>
    </lineage>
</organism>
<evidence type="ECO:0000313" key="3">
    <source>
        <dbReference type="Proteomes" id="UP000027093"/>
    </source>
</evidence>
<sequence length="208" mass="23292">MLRQDLQIRRINVEYSFLLLLLVIFYFCRWKLTCVPTNKKHLCSRDLVVVIIISIATELSLVLAPLVVVSGTLKPAAAFRPQSDELDPGCNDDAGRHWEAGDRVASVFYQGFVVVFLCESSSWSEEDRYDKVVSVPTVGPHKHSCSARTDNFEGGGSVTKTYDAEDKVAMQKESKDGGLLIQIYQCKYKHDVTNWELQETLPAASVST</sequence>
<feature type="transmembrane region" description="Helical" evidence="1">
    <location>
        <begin position="47"/>
        <end position="73"/>
    </location>
</feature>
<dbReference type="HOGENOM" id="CLU_1318574_0_0_2"/>
<name>A0A060HLF2_9ARCH</name>